<evidence type="ECO:0000313" key="2">
    <source>
        <dbReference type="Proteomes" id="UP001291623"/>
    </source>
</evidence>
<protein>
    <submittedName>
        <fullName evidence="1">Uncharacterized protein</fullName>
    </submittedName>
</protein>
<reference evidence="1" key="1">
    <citation type="submission" date="2023-12" db="EMBL/GenBank/DDBJ databases">
        <title>Genome assembly of Anisodus tanguticus.</title>
        <authorList>
            <person name="Wang Y.-J."/>
        </authorList>
    </citation>
    <scope>NUCLEOTIDE SEQUENCE</scope>
    <source>
        <strain evidence="1">KB-2021</strain>
        <tissue evidence="1">Leaf</tissue>
    </source>
</reference>
<name>A0AAE1VFR9_9SOLA</name>
<sequence length="118" mass="13747">MISTIVLLSLDVKIYPQENTSTFELFVPHCRPLPSSRSQPRIDQRVQNESDFSLFSTNHIELVEELKNLKIGSTSHSKVNKIHDEKGKRLVEFESQDQEFPDINWVSNLLMDEFDTRL</sequence>
<organism evidence="1 2">
    <name type="scientific">Anisodus tanguticus</name>
    <dbReference type="NCBI Taxonomy" id="243964"/>
    <lineage>
        <taxon>Eukaryota</taxon>
        <taxon>Viridiplantae</taxon>
        <taxon>Streptophyta</taxon>
        <taxon>Embryophyta</taxon>
        <taxon>Tracheophyta</taxon>
        <taxon>Spermatophyta</taxon>
        <taxon>Magnoliopsida</taxon>
        <taxon>eudicotyledons</taxon>
        <taxon>Gunneridae</taxon>
        <taxon>Pentapetalae</taxon>
        <taxon>asterids</taxon>
        <taxon>lamiids</taxon>
        <taxon>Solanales</taxon>
        <taxon>Solanaceae</taxon>
        <taxon>Solanoideae</taxon>
        <taxon>Hyoscyameae</taxon>
        <taxon>Anisodus</taxon>
    </lineage>
</organism>
<dbReference type="Proteomes" id="UP001291623">
    <property type="component" value="Unassembled WGS sequence"/>
</dbReference>
<gene>
    <name evidence="1" type="ORF">RND71_021039</name>
</gene>
<accession>A0AAE1VFR9</accession>
<comment type="caution">
    <text evidence="1">The sequence shown here is derived from an EMBL/GenBank/DDBJ whole genome shotgun (WGS) entry which is preliminary data.</text>
</comment>
<keyword evidence="2" id="KW-1185">Reference proteome</keyword>
<dbReference type="EMBL" id="JAVYJV010000011">
    <property type="protein sequence ID" value="KAK4358810.1"/>
    <property type="molecule type" value="Genomic_DNA"/>
</dbReference>
<proteinExistence type="predicted"/>
<dbReference type="AlphaFoldDB" id="A0AAE1VFR9"/>
<evidence type="ECO:0000313" key="1">
    <source>
        <dbReference type="EMBL" id="KAK4358810.1"/>
    </source>
</evidence>